<comment type="caution">
    <text evidence="11">The sequence shown here is derived from an EMBL/GenBank/DDBJ whole genome shotgun (WGS) entry which is preliminary data.</text>
</comment>
<dbReference type="Gene3D" id="3.90.940.10">
    <property type="match status" value="1"/>
</dbReference>
<evidence type="ECO:0000256" key="10">
    <source>
        <dbReference type="HAMAP-Rule" id="MF_00366"/>
    </source>
</evidence>
<evidence type="ECO:0000256" key="6">
    <source>
        <dbReference type="ARBA" id="ARBA00022695"/>
    </source>
</evidence>
<comment type="similarity">
    <text evidence="1 10">Belongs to the RNA polymerase subunit omega family.</text>
</comment>
<keyword evidence="4 10" id="KW-0240">DNA-directed RNA polymerase</keyword>
<protein>
    <recommendedName>
        <fullName evidence="3 10">DNA-directed RNA polymerase subunit omega</fullName>
        <shortName evidence="10">RNAP omega subunit</shortName>
        <ecNumber evidence="2 10">2.7.7.6</ecNumber>
    </recommendedName>
    <alternativeName>
        <fullName evidence="10">RNA polymerase omega subunit</fullName>
    </alternativeName>
    <alternativeName>
        <fullName evidence="8 10">Transcriptase subunit omega</fullName>
    </alternativeName>
</protein>
<comment type="function">
    <text evidence="10">Promotes RNA polymerase assembly. Latches the N- and C-terminal regions of the beta' subunit thereby facilitating its interaction with the beta and alpha subunits.</text>
</comment>
<evidence type="ECO:0000256" key="3">
    <source>
        <dbReference type="ARBA" id="ARBA00013725"/>
    </source>
</evidence>
<dbReference type="NCBIfam" id="TIGR00690">
    <property type="entry name" value="rpoZ"/>
    <property type="match status" value="1"/>
</dbReference>
<keyword evidence="7 10" id="KW-0804">Transcription</keyword>
<evidence type="ECO:0000313" key="11">
    <source>
        <dbReference type="EMBL" id="MBC8590451.1"/>
    </source>
</evidence>
<dbReference type="RefSeq" id="WP_249323294.1">
    <property type="nucleotide sequence ID" value="NZ_JACRTK010000002.1"/>
</dbReference>
<dbReference type="EMBL" id="JACRTK010000002">
    <property type="protein sequence ID" value="MBC8590451.1"/>
    <property type="molecule type" value="Genomic_DNA"/>
</dbReference>
<comment type="subunit">
    <text evidence="10">The RNAP catalytic core consists of 2 alpha, 1 beta, 1 beta' and 1 omega subunit. When a sigma factor is associated with the core the holoenzyme is formed, which can initiate transcription.</text>
</comment>
<dbReference type="PANTHER" id="PTHR34476">
    <property type="entry name" value="DNA-DIRECTED RNA POLYMERASE SUBUNIT OMEGA"/>
    <property type="match status" value="1"/>
</dbReference>
<dbReference type="EC" id="2.7.7.6" evidence="2 10"/>
<evidence type="ECO:0000256" key="8">
    <source>
        <dbReference type="ARBA" id="ARBA00029924"/>
    </source>
</evidence>
<dbReference type="AlphaFoldDB" id="A0A926EZD6"/>
<dbReference type="PANTHER" id="PTHR34476:SF1">
    <property type="entry name" value="DNA-DIRECTED RNA POLYMERASE SUBUNIT OMEGA"/>
    <property type="match status" value="1"/>
</dbReference>
<dbReference type="InterPro" id="IPR003716">
    <property type="entry name" value="DNA-dir_RNA_pol_omega"/>
</dbReference>
<proteinExistence type="inferred from homology"/>
<dbReference type="GO" id="GO:0006351">
    <property type="term" value="P:DNA-templated transcription"/>
    <property type="evidence" value="ECO:0007669"/>
    <property type="project" value="UniProtKB-UniRule"/>
</dbReference>
<reference evidence="11 12" key="1">
    <citation type="submission" date="2020-08" db="EMBL/GenBank/DDBJ databases">
        <title>Genome public.</title>
        <authorList>
            <person name="Liu C."/>
            <person name="Sun Q."/>
        </authorList>
    </citation>
    <scope>NUCLEOTIDE SEQUENCE [LARGE SCALE GENOMIC DNA]</scope>
    <source>
        <strain evidence="11 12">NSJ-26</strain>
    </source>
</reference>
<gene>
    <name evidence="10" type="primary">rpoZ</name>
    <name evidence="11" type="ORF">H8689_04830</name>
</gene>
<evidence type="ECO:0000256" key="2">
    <source>
        <dbReference type="ARBA" id="ARBA00012418"/>
    </source>
</evidence>
<dbReference type="HAMAP" id="MF_00366">
    <property type="entry name" value="RNApol_bact_RpoZ"/>
    <property type="match status" value="1"/>
</dbReference>
<keyword evidence="6 10" id="KW-0548">Nucleotidyltransferase</keyword>
<dbReference type="InterPro" id="IPR006110">
    <property type="entry name" value="Pol_omega/Rpo6/RPB6"/>
</dbReference>
<dbReference type="GO" id="GO:0003677">
    <property type="term" value="F:DNA binding"/>
    <property type="evidence" value="ECO:0007669"/>
    <property type="project" value="UniProtKB-UniRule"/>
</dbReference>
<organism evidence="11 12">
    <name type="scientific">Wansuia hejianensis</name>
    <dbReference type="NCBI Taxonomy" id="2763667"/>
    <lineage>
        <taxon>Bacteria</taxon>
        <taxon>Bacillati</taxon>
        <taxon>Bacillota</taxon>
        <taxon>Clostridia</taxon>
        <taxon>Lachnospirales</taxon>
        <taxon>Lachnospiraceae</taxon>
        <taxon>Wansuia</taxon>
    </lineage>
</organism>
<dbReference type="GO" id="GO:0003899">
    <property type="term" value="F:DNA-directed RNA polymerase activity"/>
    <property type="evidence" value="ECO:0007669"/>
    <property type="project" value="UniProtKB-UniRule"/>
</dbReference>
<dbReference type="Pfam" id="PF01192">
    <property type="entry name" value="RNA_pol_Rpb6"/>
    <property type="match status" value="1"/>
</dbReference>
<name>A0A926EZD6_9FIRM</name>
<evidence type="ECO:0000256" key="9">
    <source>
        <dbReference type="ARBA" id="ARBA00048552"/>
    </source>
</evidence>
<evidence type="ECO:0000256" key="5">
    <source>
        <dbReference type="ARBA" id="ARBA00022679"/>
    </source>
</evidence>
<dbReference type="SMART" id="SM01409">
    <property type="entry name" value="RNA_pol_Rpb6"/>
    <property type="match status" value="1"/>
</dbReference>
<dbReference type="InterPro" id="IPR036161">
    <property type="entry name" value="RPB6/omega-like_sf"/>
</dbReference>
<comment type="catalytic activity">
    <reaction evidence="9 10">
        <text>RNA(n) + a ribonucleoside 5'-triphosphate = RNA(n+1) + diphosphate</text>
        <dbReference type="Rhea" id="RHEA:21248"/>
        <dbReference type="Rhea" id="RHEA-COMP:14527"/>
        <dbReference type="Rhea" id="RHEA-COMP:17342"/>
        <dbReference type="ChEBI" id="CHEBI:33019"/>
        <dbReference type="ChEBI" id="CHEBI:61557"/>
        <dbReference type="ChEBI" id="CHEBI:140395"/>
        <dbReference type="EC" id="2.7.7.6"/>
    </reaction>
</comment>
<sequence length="69" mass="7690">MLNPSFKGVLKEGDSRYTLVMLTAKRARQIVDNNPILIDTDSTKPVSIAIEEIVEGKITYKNPSINTIK</sequence>
<evidence type="ECO:0000313" key="12">
    <source>
        <dbReference type="Proteomes" id="UP000601522"/>
    </source>
</evidence>
<keyword evidence="12" id="KW-1185">Reference proteome</keyword>
<evidence type="ECO:0000256" key="7">
    <source>
        <dbReference type="ARBA" id="ARBA00023163"/>
    </source>
</evidence>
<accession>A0A926EZD6</accession>
<keyword evidence="5 10" id="KW-0808">Transferase</keyword>
<evidence type="ECO:0000256" key="4">
    <source>
        <dbReference type="ARBA" id="ARBA00022478"/>
    </source>
</evidence>
<dbReference type="GO" id="GO:0000428">
    <property type="term" value="C:DNA-directed RNA polymerase complex"/>
    <property type="evidence" value="ECO:0007669"/>
    <property type="project" value="UniProtKB-KW"/>
</dbReference>
<dbReference type="Proteomes" id="UP000601522">
    <property type="component" value="Unassembled WGS sequence"/>
</dbReference>
<evidence type="ECO:0000256" key="1">
    <source>
        <dbReference type="ARBA" id="ARBA00006711"/>
    </source>
</evidence>
<dbReference type="SUPFAM" id="SSF63562">
    <property type="entry name" value="RPB6/omega subunit-like"/>
    <property type="match status" value="1"/>
</dbReference>